<dbReference type="AlphaFoldDB" id="A0A820UEW5"/>
<sequence>MTPQKKQEVWEHEHLNVLQGNPAPRGHGLPLGYTE</sequence>
<dbReference type="EMBL" id="CAJOBG010050662">
    <property type="protein sequence ID" value="CAF4481690.1"/>
    <property type="molecule type" value="Genomic_DNA"/>
</dbReference>
<dbReference type="Proteomes" id="UP000663866">
    <property type="component" value="Unassembled WGS sequence"/>
</dbReference>
<evidence type="ECO:0000313" key="2">
    <source>
        <dbReference type="Proteomes" id="UP000663866"/>
    </source>
</evidence>
<proteinExistence type="predicted"/>
<gene>
    <name evidence="1" type="ORF">OVN521_LOCUS39668</name>
</gene>
<organism evidence="1 2">
    <name type="scientific">Rotaria magnacalcarata</name>
    <dbReference type="NCBI Taxonomy" id="392030"/>
    <lineage>
        <taxon>Eukaryota</taxon>
        <taxon>Metazoa</taxon>
        <taxon>Spiralia</taxon>
        <taxon>Gnathifera</taxon>
        <taxon>Rotifera</taxon>
        <taxon>Eurotatoria</taxon>
        <taxon>Bdelloidea</taxon>
        <taxon>Philodinida</taxon>
        <taxon>Philodinidae</taxon>
        <taxon>Rotaria</taxon>
    </lineage>
</organism>
<evidence type="ECO:0000313" key="1">
    <source>
        <dbReference type="EMBL" id="CAF4481690.1"/>
    </source>
</evidence>
<feature type="non-terminal residue" evidence="1">
    <location>
        <position position="35"/>
    </location>
</feature>
<name>A0A820UEW5_9BILA</name>
<protein>
    <submittedName>
        <fullName evidence="1">Uncharacterized protein</fullName>
    </submittedName>
</protein>
<comment type="caution">
    <text evidence="1">The sequence shown here is derived from an EMBL/GenBank/DDBJ whole genome shotgun (WGS) entry which is preliminary data.</text>
</comment>
<keyword evidence="2" id="KW-1185">Reference proteome</keyword>
<reference evidence="1" key="1">
    <citation type="submission" date="2021-02" db="EMBL/GenBank/DDBJ databases">
        <authorList>
            <person name="Nowell W R."/>
        </authorList>
    </citation>
    <scope>NUCLEOTIDE SEQUENCE</scope>
</reference>
<accession>A0A820UEW5</accession>